<dbReference type="SUPFAM" id="SSF69000">
    <property type="entry name" value="FAD-dependent thiol oxidase"/>
    <property type="match status" value="1"/>
</dbReference>
<dbReference type="InterPro" id="IPR039798">
    <property type="entry name" value="Sulfhydryl_oxidase"/>
</dbReference>
<dbReference type="GO" id="GO:0003756">
    <property type="term" value="F:protein disulfide isomerase activity"/>
    <property type="evidence" value="ECO:0007669"/>
    <property type="project" value="TreeGrafter"/>
</dbReference>
<dbReference type="Proteomes" id="UP000410492">
    <property type="component" value="Unassembled WGS sequence"/>
</dbReference>
<proteinExistence type="inferred from homology"/>
<dbReference type="Gene3D" id="1.20.120.1960">
    <property type="entry name" value="QSOX sulfhydryl oxidase domain"/>
    <property type="match status" value="1"/>
</dbReference>
<feature type="signal peptide" evidence="11">
    <location>
        <begin position="1"/>
        <end position="28"/>
    </location>
</feature>
<dbReference type="FunFam" id="3.40.30.10:FF:000073">
    <property type="entry name" value="Sulfhydryl oxidase"/>
    <property type="match status" value="1"/>
</dbReference>
<comment type="catalytic activity">
    <reaction evidence="9 10">
        <text>2 R'C(R)SH + O2 = R'C(R)S-S(R)CR' + H2O2</text>
        <dbReference type="Rhea" id="RHEA:17357"/>
        <dbReference type="ChEBI" id="CHEBI:15379"/>
        <dbReference type="ChEBI" id="CHEBI:16240"/>
        <dbReference type="ChEBI" id="CHEBI:16520"/>
        <dbReference type="ChEBI" id="CHEBI:17412"/>
        <dbReference type="EC" id="1.8.3.2"/>
    </reaction>
</comment>
<evidence type="ECO:0000313" key="14">
    <source>
        <dbReference type="EMBL" id="VEN34407.1"/>
    </source>
</evidence>
<dbReference type="InterPro" id="IPR013766">
    <property type="entry name" value="Thioredoxin_domain"/>
</dbReference>
<evidence type="ECO:0000256" key="10">
    <source>
        <dbReference type="RuleBase" id="RU371123"/>
    </source>
</evidence>
<dbReference type="InterPro" id="IPR036774">
    <property type="entry name" value="ERV/ALR_sulphydryl_oxid_sf"/>
</dbReference>
<keyword evidence="6 10" id="KW-0560">Oxidoreductase</keyword>
<dbReference type="GO" id="GO:0006457">
    <property type="term" value="P:protein folding"/>
    <property type="evidence" value="ECO:0007669"/>
    <property type="project" value="TreeGrafter"/>
</dbReference>
<dbReference type="PANTHER" id="PTHR22897">
    <property type="entry name" value="QUIESCIN Q6-RELATED SULFHYDRYL OXIDASE"/>
    <property type="match status" value="1"/>
</dbReference>
<keyword evidence="8" id="KW-0325">Glycoprotein</keyword>
<evidence type="ECO:0000256" key="5">
    <source>
        <dbReference type="ARBA" id="ARBA00022827"/>
    </source>
</evidence>
<comment type="cofactor">
    <cofactor evidence="1 10">
        <name>FAD</name>
        <dbReference type="ChEBI" id="CHEBI:57692"/>
    </cofactor>
</comment>
<evidence type="ECO:0000256" key="6">
    <source>
        <dbReference type="ARBA" id="ARBA00023002"/>
    </source>
</evidence>
<evidence type="ECO:0000259" key="12">
    <source>
        <dbReference type="PROSITE" id="PS51324"/>
    </source>
</evidence>
<evidence type="ECO:0000313" key="15">
    <source>
        <dbReference type="Proteomes" id="UP000410492"/>
    </source>
</evidence>
<dbReference type="GO" id="GO:0016971">
    <property type="term" value="F:flavin-dependent sulfhydryl oxidase activity"/>
    <property type="evidence" value="ECO:0007669"/>
    <property type="project" value="InterPro"/>
</dbReference>
<dbReference type="InterPro" id="IPR040986">
    <property type="entry name" value="QSOX_FAD-bd_dom"/>
</dbReference>
<evidence type="ECO:0000256" key="4">
    <source>
        <dbReference type="ARBA" id="ARBA00022729"/>
    </source>
</evidence>
<comment type="function">
    <text evidence="10">Catalyzes the oxidation of sulfhydryl groups in peptide and protein thiols to disulfides with the reduction of oxygen to hydrogen peroxide.</text>
</comment>
<dbReference type="CDD" id="cd02992">
    <property type="entry name" value="PDI_a_QSOX"/>
    <property type="match status" value="1"/>
</dbReference>
<dbReference type="Gene3D" id="1.20.120.310">
    <property type="entry name" value="ERV/ALR sulfhydryl oxidase domain"/>
    <property type="match status" value="1"/>
</dbReference>
<dbReference type="GO" id="GO:0000139">
    <property type="term" value="C:Golgi membrane"/>
    <property type="evidence" value="ECO:0007669"/>
    <property type="project" value="TreeGrafter"/>
</dbReference>
<dbReference type="FunFam" id="1.20.120.1960:FF:000001">
    <property type="entry name" value="Sulfhydryl oxidase"/>
    <property type="match status" value="1"/>
</dbReference>
<keyword evidence="7" id="KW-1015">Disulfide bond</keyword>
<protein>
    <recommendedName>
        <fullName evidence="10">Sulfhydryl oxidase</fullName>
        <ecNumber evidence="10">1.8.3.2</ecNumber>
    </recommendedName>
</protein>
<dbReference type="InterPro" id="IPR042568">
    <property type="entry name" value="QSOX_FAD-bd_sf"/>
</dbReference>
<keyword evidence="10" id="KW-0472">Membrane</keyword>
<feature type="chain" id="PRO_5025037207" description="Sulfhydryl oxidase" evidence="11">
    <location>
        <begin position="29"/>
        <end position="633"/>
    </location>
</feature>
<keyword evidence="4 11" id="KW-0732">Signal</keyword>
<dbReference type="GO" id="GO:0005615">
    <property type="term" value="C:extracellular space"/>
    <property type="evidence" value="ECO:0007669"/>
    <property type="project" value="TreeGrafter"/>
</dbReference>
<evidence type="ECO:0000256" key="11">
    <source>
        <dbReference type="SAM" id="SignalP"/>
    </source>
</evidence>
<dbReference type="Pfam" id="PF18108">
    <property type="entry name" value="QSOX_Trx1"/>
    <property type="match status" value="1"/>
</dbReference>
<dbReference type="Pfam" id="PF04777">
    <property type="entry name" value="Evr1_Alr"/>
    <property type="match status" value="1"/>
</dbReference>
<evidence type="ECO:0000256" key="8">
    <source>
        <dbReference type="ARBA" id="ARBA00023180"/>
    </source>
</evidence>
<evidence type="ECO:0000256" key="1">
    <source>
        <dbReference type="ARBA" id="ARBA00001974"/>
    </source>
</evidence>
<dbReference type="InterPro" id="IPR041269">
    <property type="entry name" value="QSOX_Trx1"/>
</dbReference>
<dbReference type="AlphaFoldDB" id="A0A653BFP5"/>
<evidence type="ECO:0000259" key="13">
    <source>
        <dbReference type="PROSITE" id="PS51352"/>
    </source>
</evidence>
<evidence type="ECO:0000256" key="7">
    <source>
        <dbReference type="ARBA" id="ARBA00023157"/>
    </source>
</evidence>
<name>A0A653BFP5_CALMS</name>
<keyword evidence="10" id="KW-1133">Transmembrane helix</keyword>
<dbReference type="EMBL" id="CAACVG010000662">
    <property type="protein sequence ID" value="VEN34407.1"/>
    <property type="molecule type" value="Genomic_DNA"/>
</dbReference>
<keyword evidence="5 10" id="KW-0274">FAD</keyword>
<feature type="domain" description="Thioredoxin" evidence="13">
    <location>
        <begin position="34"/>
        <end position="168"/>
    </location>
</feature>
<dbReference type="OrthoDB" id="59470at2759"/>
<sequence length="633" mass="73545">MIRINHGAAISQSLLILFLFFHCINCSALDIFQRKKSKSTEPSGLYSLKDDVEVLTVDNFKNEIYNNERAWFVEFYNSWCGFCQRFAPSWKALATDVKPWRDLVGIGAMDCSDEANHPVCRNFEIMSYPTLKYFHENYQEDPNNLGMPVEAGKDVHEHRKKLLDVLINEQTQGRAKHLPSLLPFSGIPAQSISPNTEYVMLVIQKPSDYIGQELVMDLHKIKNIEVKYTYDNNTDLVDHLKLKEFPQLYFVGQKGEMRPVIVSTPTRDAYRKAIKDFLKPRHIAVSAEGSKDFFTGKWTDVDVPDLAAFMHKKEQQALKDRVKKIGDVVFQMDLETTLRYSLKHEIVGFKEIAGERLEALKAYLDILVKYFPFGKYGHMFLIELRDFVSSKKHVRGEDISILVHDAEKESRQIFSSPEEWLACKGSTSKYRGYPCGLWKLFHYLTVNAAESSPSNSDPRMVLTAMYGYIKNFFGCSECSKHFQQMAKRRNLWQVSTWNDSVLWLWTAHNEVNKRLAGDDTEDPEFPKEQFPLRERCPRCHNVDDSWNLPEVLHYLRNMYTSINVRYIGSDTRILHLGLNGSPKADELFRTVDTYMCFVLYVACFAFIVLLINLVLRRRRYRKKTYVHDLLGKV</sequence>
<keyword evidence="10" id="KW-0812">Transmembrane</keyword>
<evidence type="ECO:0000256" key="2">
    <source>
        <dbReference type="ARBA" id="ARBA00006041"/>
    </source>
</evidence>
<organism evidence="14 15">
    <name type="scientific">Callosobruchus maculatus</name>
    <name type="common">Southern cowpea weevil</name>
    <name type="synonym">Pulse bruchid</name>
    <dbReference type="NCBI Taxonomy" id="64391"/>
    <lineage>
        <taxon>Eukaryota</taxon>
        <taxon>Metazoa</taxon>
        <taxon>Ecdysozoa</taxon>
        <taxon>Arthropoda</taxon>
        <taxon>Hexapoda</taxon>
        <taxon>Insecta</taxon>
        <taxon>Pterygota</taxon>
        <taxon>Neoptera</taxon>
        <taxon>Endopterygota</taxon>
        <taxon>Coleoptera</taxon>
        <taxon>Polyphaga</taxon>
        <taxon>Cucujiformia</taxon>
        <taxon>Chrysomeloidea</taxon>
        <taxon>Chrysomelidae</taxon>
        <taxon>Bruchinae</taxon>
        <taxon>Bruchini</taxon>
        <taxon>Callosobruchus</taxon>
    </lineage>
</organism>
<dbReference type="Pfam" id="PF00085">
    <property type="entry name" value="Thioredoxin"/>
    <property type="match status" value="1"/>
</dbReference>
<reference evidence="14 15" key="1">
    <citation type="submission" date="2019-01" db="EMBL/GenBank/DDBJ databases">
        <authorList>
            <person name="Sayadi A."/>
        </authorList>
    </citation>
    <scope>NUCLEOTIDE SEQUENCE [LARGE SCALE GENOMIC DNA]</scope>
</reference>
<dbReference type="PANTHER" id="PTHR22897:SF8">
    <property type="entry name" value="SULFHYDRYL OXIDASE"/>
    <property type="match status" value="1"/>
</dbReference>
<keyword evidence="15" id="KW-1185">Reference proteome</keyword>
<dbReference type="EC" id="1.8.3.2" evidence="10"/>
<feature type="transmembrane region" description="Helical" evidence="10">
    <location>
        <begin position="597"/>
        <end position="615"/>
    </location>
</feature>
<evidence type="ECO:0000256" key="9">
    <source>
        <dbReference type="ARBA" id="ARBA00048864"/>
    </source>
</evidence>
<dbReference type="SUPFAM" id="SSF52833">
    <property type="entry name" value="Thioredoxin-like"/>
    <property type="match status" value="1"/>
</dbReference>
<dbReference type="Gene3D" id="3.40.30.10">
    <property type="entry name" value="Glutaredoxin"/>
    <property type="match status" value="2"/>
</dbReference>
<dbReference type="InterPro" id="IPR036249">
    <property type="entry name" value="Thioredoxin-like_sf"/>
</dbReference>
<dbReference type="PROSITE" id="PS51324">
    <property type="entry name" value="ERV_ALR"/>
    <property type="match status" value="1"/>
</dbReference>
<evidence type="ECO:0000256" key="3">
    <source>
        <dbReference type="ARBA" id="ARBA00022630"/>
    </source>
</evidence>
<dbReference type="Pfam" id="PF18371">
    <property type="entry name" value="FAD_SOX"/>
    <property type="match status" value="1"/>
</dbReference>
<dbReference type="PROSITE" id="PS51352">
    <property type="entry name" value="THIOREDOXIN_2"/>
    <property type="match status" value="1"/>
</dbReference>
<feature type="domain" description="ERV/ALR sulfhydryl oxidase" evidence="12">
    <location>
        <begin position="426"/>
        <end position="530"/>
    </location>
</feature>
<gene>
    <name evidence="14" type="ORF">CALMAC_LOCUS613</name>
</gene>
<dbReference type="FunFam" id="1.20.120.310:FF:000001">
    <property type="entry name" value="Sulfhydryl oxidase"/>
    <property type="match status" value="1"/>
</dbReference>
<accession>A0A653BFP5</accession>
<keyword evidence="3 10" id="KW-0285">Flavoprotein</keyword>
<comment type="similarity">
    <text evidence="2 10">Belongs to the quiescin-sulfhydryl oxidase (QSOX) family.</text>
</comment>
<dbReference type="InterPro" id="IPR017905">
    <property type="entry name" value="ERV/ALR_sulphydryl_oxidase"/>
</dbReference>